<proteinExistence type="predicted"/>
<evidence type="ECO:0000313" key="1">
    <source>
        <dbReference type="EMBL" id="KAH0453860.1"/>
    </source>
</evidence>
<evidence type="ECO:0008006" key="3">
    <source>
        <dbReference type="Google" id="ProtNLM"/>
    </source>
</evidence>
<dbReference type="AlphaFoldDB" id="A0AAV7GDR1"/>
<sequence>MDPINIPWIRRPGQSWSLVYLVRGDSRPNLTEGSLSAAMGYFVQGDLVDLGCIVTLLSGWHEAPHYPDVESLFSFIGSLPASPPFRGKKSRVIDYPPRQERRARSVSWDTAAVVFVIHHAKKGVYGSSKASL</sequence>
<evidence type="ECO:0000313" key="2">
    <source>
        <dbReference type="Proteomes" id="UP000775213"/>
    </source>
</evidence>
<dbReference type="Proteomes" id="UP000775213">
    <property type="component" value="Unassembled WGS sequence"/>
</dbReference>
<protein>
    <recommendedName>
        <fullName evidence="3">Transposase</fullName>
    </recommendedName>
</protein>
<organism evidence="1 2">
    <name type="scientific">Dendrobium chrysotoxum</name>
    <name type="common">Orchid</name>
    <dbReference type="NCBI Taxonomy" id="161865"/>
    <lineage>
        <taxon>Eukaryota</taxon>
        <taxon>Viridiplantae</taxon>
        <taxon>Streptophyta</taxon>
        <taxon>Embryophyta</taxon>
        <taxon>Tracheophyta</taxon>
        <taxon>Spermatophyta</taxon>
        <taxon>Magnoliopsida</taxon>
        <taxon>Liliopsida</taxon>
        <taxon>Asparagales</taxon>
        <taxon>Orchidaceae</taxon>
        <taxon>Epidendroideae</taxon>
        <taxon>Malaxideae</taxon>
        <taxon>Dendrobiinae</taxon>
        <taxon>Dendrobium</taxon>
    </lineage>
</organism>
<gene>
    <name evidence="1" type="ORF">IEQ34_018184</name>
</gene>
<name>A0AAV7GDR1_DENCH</name>
<comment type="caution">
    <text evidence="1">The sequence shown here is derived from an EMBL/GenBank/DDBJ whole genome shotgun (WGS) entry which is preliminary data.</text>
</comment>
<dbReference type="EMBL" id="JAGFBR010000016">
    <property type="protein sequence ID" value="KAH0453860.1"/>
    <property type="molecule type" value="Genomic_DNA"/>
</dbReference>
<accession>A0AAV7GDR1</accession>
<reference evidence="1 2" key="1">
    <citation type="journal article" date="2021" name="Hortic Res">
        <title>Chromosome-scale assembly of the Dendrobium chrysotoxum genome enhances the understanding of orchid evolution.</title>
        <authorList>
            <person name="Zhang Y."/>
            <person name="Zhang G.Q."/>
            <person name="Zhang D."/>
            <person name="Liu X.D."/>
            <person name="Xu X.Y."/>
            <person name="Sun W.H."/>
            <person name="Yu X."/>
            <person name="Zhu X."/>
            <person name="Wang Z.W."/>
            <person name="Zhao X."/>
            <person name="Zhong W.Y."/>
            <person name="Chen H."/>
            <person name="Yin W.L."/>
            <person name="Huang T."/>
            <person name="Niu S.C."/>
            <person name="Liu Z.J."/>
        </authorList>
    </citation>
    <scope>NUCLEOTIDE SEQUENCE [LARGE SCALE GENOMIC DNA]</scope>
    <source>
        <strain evidence="1">Lindl</strain>
    </source>
</reference>
<keyword evidence="2" id="KW-1185">Reference proteome</keyword>